<dbReference type="RefSeq" id="WP_067532138.1">
    <property type="nucleotide sequence ID" value="NZ_AP025567.1"/>
</dbReference>
<feature type="signal peptide" evidence="1">
    <location>
        <begin position="1"/>
        <end position="32"/>
    </location>
</feature>
<feature type="chain" id="PRO_5019390179" evidence="1">
    <location>
        <begin position="33"/>
        <end position="213"/>
    </location>
</feature>
<sequence>MTKKRSRRVIAIMMAMVMTMAMMFAMTTTSFATDGSVNVKIQMYGETYIDETVTDAQIAANVGASGHLYTVPAGITQPAGYTAADALMQAYTNFYGSFDASQVAYGWDTSWAGHEGLYFTTYDGMSGDAGKYYFVRSYEGTDKDGNTVTYYEYYWQGDSWNLYINGSNTPAASYANSYSLADTSQVVFDYNTTRTDNFSVTSPIPNAEPAPAK</sequence>
<organism evidence="2 3">
    <name type="scientific">Emergencia timonensis</name>
    <dbReference type="NCBI Taxonomy" id="1776384"/>
    <lineage>
        <taxon>Bacteria</taxon>
        <taxon>Bacillati</taxon>
        <taxon>Bacillota</taxon>
        <taxon>Clostridia</taxon>
        <taxon>Peptostreptococcales</taxon>
        <taxon>Anaerovoracaceae</taxon>
        <taxon>Emergencia</taxon>
    </lineage>
</organism>
<reference evidence="2 3" key="1">
    <citation type="submission" date="2018-08" db="EMBL/GenBank/DDBJ databases">
        <title>A genome reference for cultivated species of the human gut microbiota.</title>
        <authorList>
            <person name="Zou Y."/>
            <person name="Xue W."/>
            <person name="Luo G."/>
        </authorList>
    </citation>
    <scope>NUCLEOTIDE SEQUENCE [LARGE SCALE GENOMIC DNA]</scope>
    <source>
        <strain evidence="2 3">AM07-24</strain>
    </source>
</reference>
<comment type="caution">
    <text evidence="2">The sequence shown here is derived from an EMBL/GenBank/DDBJ whole genome shotgun (WGS) entry which is preliminary data.</text>
</comment>
<protein>
    <submittedName>
        <fullName evidence="2">Uncharacterized protein</fullName>
    </submittedName>
</protein>
<dbReference type="Proteomes" id="UP000284841">
    <property type="component" value="Unassembled WGS sequence"/>
</dbReference>
<gene>
    <name evidence="2" type="ORF">DW099_16280</name>
</gene>
<dbReference type="GeneID" id="83002464"/>
<keyword evidence="1" id="KW-0732">Signal</keyword>
<dbReference type="EMBL" id="QRMS01000005">
    <property type="protein sequence ID" value="RHJ85250.1"/>
    <property type="molecule type" value="Genomic_DNA"/>
</dbReference>
<dbReference type="AlphaFoldDB" id="A0A415DXC5"/>
<name>A0A415DXC5_9FIRM</name>
<accession>A0A415DXC5</accession>
<proteinExistence type="predicted"/>
<evidence type="ECO:0000313" key="2">
    <source>
        <dbReference type="EMBL" id="RHJ85250.1"/>
    </source>
</evidence>
<dbReference type="OrthoDB" id="2088276at2"/>
<evidence type="ECO:0000256" key="1">
    <source>
        <dbReference type="SAM" id="SignalP"/>
    </source>
</evidence>
<dbReference type="STRING" id="1776384.GCA_900086585_00023"/>
<evidence type="ECO:0000313" key="3">
    <source>
        <dbReference type="Proteomes" id="UP000284841"/>
    </source>
</evidence>
<keyword evidence="3" id="KW-1185">Reference proteome</keyword>